<dbReference type="PANTHER" id="PTHR43420">
    <property type="entry name" value="ACETYLTRANSFERASE"/>
    <property type="match status" value="1"/>
</dbReference>
<gene>
    <name evidence="4" type="ORF">ACFQ39_12375</name>
</gene>
<dbReference type="InterPro" id="IPR050680">
    <property type="entry name" value="YpeA/RimI_acetyltransf"/>
</dbReference>
<keyword evidence="1" id="KW-0808">Transferase</keyword>
<feature type="domain" description="N-acetyltransferase" evidence="3">
    <location>
        <begin position="1"/>
        <end position="144"/>
    </location>
</feature>
<sequence length="144" mass="16502">MSVEIKLIAAPETYALRKQELRKNMTLSEKIPGDFEESTLHLGLYENNKLACIATFMPAENDLFKENQYRLRGMATDEKHQKKGYGKAVLLKAEEILKEKGIDLIWCNARVVALDFYKKLGYEIIGGEFDIPQIGGHYVMFKNI</sequence>
<dbReference type="PROSITE" id="PS51186">
    <property type="entry name" value="GNAT"/>
    <property type="match status" value="1"/>
</dbReference>
<dbReference type="Proteomes" id="UP001597201">
    <property type="component" value="Unassembled WGS sequence"/>
</dbReference>
<dbReference type="InterPro" id="IPR016181">
    <property type="entry name" value="Acyl_CoA_acyltransferase"/>
</dbReference>
<accession>A0ABW3Y3K0</accession>
<name>A0ABW3Y3K0_9FLAO</name>
<evidence type="ECO:0000313" key="5">
    <source>
        <dbReference type="Proteomes" id="UP001597201"/>
    </source>
</evidence>
<dbReference type="Gene3D" id="3.40.630.30">
    <property type="match status" value="1"/>
</dbReference>
<organism evidence="4 5">
    <name type="scientific">Namhaeicola litoreus</name>
    <dbReference type="NCBI Taxonomy" id="1052145"/>
    <lineage>
        <taxon>Bacteria</taxon>
        <taxon>Pseudomonadati</taxon>
        <taxon>Bacteroidota</taxon>
        <taxon>Flavobacteriia</taxon>
        <taxon>Flavobacteriales</taxon>
        <taxon>Flavobacteriaceae</taxon>
        <taxon>Namhaeicola</taxon>
    </lineage>
</organism>
<dbReference type="InterPro" id="IPR000182">
    <property type="entry name" value="GNAT_dom"/>
</dbReference>
<dbReference type="CDD" id="cd04301">
    <property type="entry name" value="NAT_SF"/>
    <property type="match status" value="1"/>
</dbReference>
<dbReference type="Pfam" id="PF00583">
    <property type="entry name" value="Acetyltransf_1"/>
    <property type="match status" value="1"/>
</dbReference>
<proteinExistence type="predicted"/>
<dbReference type="SUPFAM" id="SSF55729">
    <property type="entry name" value="Acyl-CoA N-acyltransferases (Nat)"/>
    <property type="match status" value="1"/>
</dbReference>
<protein>
    <submittedName>
        <fullName evidence="4">GNAT family N-acetyltransferase</fullName>
    </submittedName>
</protein>
<evidence type="ECO:0000313" key="4">
    <source>
        <dbReference type="EMBL" id="MFD1316416.1"/>
    </source>
</evidence>
<comment type="caution">
    <text evidence="4">The sequence shown here is derived from an EMBL/GenBank/DDBJ whole genome shotgun (WGS) entry which is preliminary data.</text>
</comment>
<keyword evidence="5" id="KW-1185">Reference proteome</keyword>
<dbReference type="EMBL" id="JBHTMY010000003">
    <property type="protein sequence ID" value="MFD1316416.1"/>
    <property type="molecule type" value="Genomic_DNA"/>
</dbReference>
<dbReference type="RefSeq" id="WP_377179371.1">
    <property type="nucleotide sequence ID" value="NZ_JBHTMY010000003.1"/>
</dbReference>
<evidence type="ECO:0000256" key="2">
    <source>
        <dbReference type="ARBA" id="ARBA00023315"/>
    </source>
</evidence>
<keyword evidence="2" id="KW-0012">Acyltransferase</keyword>
<evidence type="ECO:0000256" key="1">
    <source>
        <dbReference type="ARBA" id="ARBA00022679"/>
    </source>
</evidence>
<reference evidence="5" key="1">
    <citation type="journal article" date="2019" name="Int. J. Syst. Evol. Microbiol.">
        <title>The Global Catalogue of Microorganisms (GCM) 10K type strain sequencing project: providing services to taxonomists for standard genome sequencing and annotation.</title>
        <authorList>
            <consortium name="The Broad Institute Genomics Platform"/>
            <consortium name="The Broad Institute Genome Sequencing Center for Infectious Disease"/>
            <person name="Wu L."/>
            <person name="Ma J."/>
        </authorList>
    </citation>
    <scope>NUCLEOTIDE SEQUENCE [LARGE SCALE GENOMIC DNA]</scope>
    <source>
        <strain evidence="5">CCUG 61485</strain>
    </source>
</reference>
<dbReference type="PANTHER" id="PTHR43420:SF12">
    <property type="entry name" value="N-ACETYLTRANSFERASE DOMAIN-CONTAINING PROTEIN"/>
    <property type="match status" value="1"/>
</dbReference>
<evidence type="ECO:0000259" key="3">
    <source>
        <dbReference type="PROSITE" id="PS51186"/>
    </source>
</evidence>